<dbReference type="STRING" id="1150368.SAMN02927921_04127"/>
<evidence type="ECO:0000313" key="1">
    <source>
        <dbReference type="EMBL" id="SFW76522.1"/>
    </source>
</evidence>
<protein>
    <submittedName>
        <fullName evidence="1">Uncharacterized protein</fullName>
    </submittedName>
</protein>
<evidence type="ECO:0000313" key="2">
    <source>
        <dbReference type="Proteomes" id="UP000182248"/>
    </source>
</evidence>
<proteinExistence type="predicted"/>
<dbReference type="EMBL" id="FPJE01000039">
    <property type="protein sequence ID" value="SFW76522.1"/>
    <property type="molecule type" value="Genomic_DNA"/>
</dbReference>
<dbReference type="OrthoDB" id="6430772at2"/>
<keyword evidence="2" id="KW-1185">Reference proteome</keyword>
<sequence>MSFNFYKWLQEQDDIIKKGVLFICDSLFVDCNFKGYYIEDNNLIGNVLAPQYETLKQYKELNPYTNTEHIRYFFELTKAGIKHVATVLSYERSKDTMQVCLEEQYEYITIENGVVEMTNFEPLTVLIKEKFKL</sequence>
<name>A0A1K1RX39_9FLAO</name>
<accession>A0A1K1RX39</accession>
<dbReference type="RefSeq" id="WP_072319348.1">
    <property type="nucleotide sequence ID" value="NZ_FPJE01000039.1"/>
</dbReference>
<organism evidence="1 2">
    <name type="scientific">Sinomicrobium oceani</name>
    <dbReference type="NCBI Taxonomy" id="1150368"/>
    <lineage>
        <taxon>Bacteria</taxon>
        <taxon>Pseudomonadati</taxon>
        <taxon>Bacteroidota</taxon>
        <taxon>Flavobacteriia</taxon>
        <taxon>Flavobacteriales</taxon>
        <taxon>Flavobacteriaceae</taxon>
        <taxon>Sinomicrobium</taxon>
    </lineage>
</organism>
<dbReference type="AlphaFoldDB" id="A0A1K1RX39"/>
<reference evidence="1 2" key="1">
    <citation type="submission" date="2016-11" db="EMBL/GenBank/DDBJ databases">
        <authorList>
            <person name="Jaros S."/>
            <person name="Januszkiewicz K."/>
            <person name="Wedrychowicz H."/>
        </authorList>
    </citation>
    <scope>NUCLEOTIDE SEQUENCE [LARGE SCALE GENOMIC DNA]</scope>
    <source>
        <strain evidence="1 2">CGMCC 1.12145</strain>
    </source>
</reference>
<gene>
    <name evidence="1" type="ORF">SAMN02927921_04127</name>
</gene>
<dbReference type="Proteomes" id="UP000182248">
    <property type="component" value="Unassembled WGS sequence"/>
</dbReference>